<evidence type="ECO:0000256" key="1">
    <source>
        <dbReference type="ARBA" id="ARBA00004123"/>
    </source>
</evidence>
<keyword evidence="3" id="KW-0539">Nucleus</keyword>
<protein>
    <submittedName>
        <fullName evidence="5">Uncharacterized protein</fullName>
    </submittedName>
</protein>
<reference evidence="5 6" key="1">
    <citation type="submission" date="2022-12" db="EMBL/GenBank/DDBJ databases">
        <title>Chromosome-level genome assembly of true bugs.</title>
        <authorList>
            <person name="Ma L."/>
            <person name="Li H."/>
        </authorList>
    </citation>
    <scope>NUCLEOTIDE SEQUENCE [LARGE SCALE GENOMIC DNA]</scope>
    <source>
        <strain evidence="5">Lab_2022b</strain>
    </source>
</reference>
<feature type="compositionally biased region" description="Polar residues" evidence="4">
    <location>
        <begin position="636"/>
        <end position="650"/>
    </location>
</feature>
<evidence type="ECO:0000256" key="4">
    <source>
        <dbReference type="SAM" id="MobiDB-lite"/>
    </source>
</evidence>
<evidence type="ECO:0000313" key="6">
    <source>
        <dbReference type="Proteomes" id="UP001461498"/>
    </source>
</evidence>
<feature type="region of interest" description="Disordered" evidence="4">
    <location>
        <begin position="612"/>
        <end position="664"/>
    </location>
</feature>
<dbReference type="InterPro" id="IPR007015">
    <property type="entry name" value="DNA_pol_V/MYBBP1A"/>
</dbReference>
<dbReference type="GO" id="GO:0043565">
    <property type="term" value="F:sequence-specific DNA binding"/>
    <property type="evidence" value="ECO:0007669"/>
    <property type="project" value="TreeGrafter"/>
</dbReference>
<dbReference type="GO" id="GO:0005730">
    <property type="term" value="C:nucleolus"/>
    <property type="evidence" value="ECO:0007669"/>
    <property type="project" value="InterPro"/>
</dbReference>
<comment type="similarity">
    <text evidence="2">Belongs to the MYBBP1A family.</text>
</comment>
<dbReference type="Proteomes" id="UP001461498">
    <property type="component" value="Unassembled WGS sequence"/>
</dbReference>
<dbReference type="PANTHER" id="PTHR13213:SF2">
    <property type="entry name" value="MYB-BINDING PROTEIN 1A"/>
    <property type="match status" value="1"/>
</dbReference>
<dbReference type="GO" id="GO:0003723">
    <property type="term" value="F:RNA binding"/>
    <property type="evidence" value="ECO:0007669"/>
    <property type="project" value="TreeGrafter"/>
</dbReference>
<comment type="caution">
    <text evidence="5">The sequence shown here is derived from an EMBL/GenBank/DDBJ whole genome shotgun (WGS) entry which is preliminary data.</text>
</comment>
<name>A0AAW1CIB4_9HEMI</name>
<dbReference type="GO" id="GO:0003714">
    <property type="term" value="F:transcription corepressor activity"/>
    <property type="evidence" value="ECO:0007669"/>
    <property type="project" value="TreeGrafter"/>
</dbReference>
<evidence type="ECO:0000313" key="5">
    <source>
        <dbReference type="EMBL" id="KAK9497095.1"/>
    </source>
</evidence>
<dbReference type="PANTHER" id="PTHR13213">
    <property type="entry name" value="MYB-BINDING PROTEIN 1A FAMILY MEMBER"/>
    <property type="match status" value="1"/>
</dbReference>
<sequence>MVEKKKIISIMNLKHPNNKVVSKAANDIINSLRKDKSLESFMLTMRRLIRGLGGETLRYGCFSMLKWLISSLPGNIPFHFYERLMKKVLSPSQDASHEKGDVAMAQLLLYAILINADYVKSVTSEVKLAIASRIMELASKKSYLIYPAYRYLSVLYSKHEMETIPDEIMYNLKNINSNSLDKLHFILNLPPTLQETAINIVFNSRNGSIFDKKVMKKFVIFALNEPINNFDHPFYNRFINVITTSTELDNVSILWKILSKLIKKKEIKDKKLFLSFLTLLIRNIKNPDYIINFIVSKELIEIISATAKCREMKLFLNDLENLIPKDRNDLRLEMVNKFIFKFKFINIEEHSATNFISHILTKLSVEQIKPLAKKFWNFLTNDVNESNTLTFREKSTIFRYYSSLINSAEVKFDCKWRLQRLTCVVDAGIFIGIVQNINSELADMMRNAFFNAIGAIQPTMQEYRELLGLLLGHILERLQQNHAFRIVCSEQQLAEFTMKADWIIKKMRSNEDQIISARMCAEVTALFILINFFRQPEGYLKAFKDVEKIFTKIDADDWTESLLPIVVMLIHENFSYTRAFSTSIFKHTLKYFNKETFSALAQLFYPKDSTMEIESEESTSESDSDDELTPNKKIKLNSSKTESDSDQLSTSEYQPSEFEEQSEQEVIFQSPADMEMMDVDVDVDEMDEREKQRLNLILQEASRKRKHEKRKIRESKFTHMNIRLLDLLIITCKHPVHVPLHFWLTVIPDIYKRFRNVGNITSDASLHCKLRAILKNMSTISFRQHYKIACIEEANKLILIVNILLEDVTQDLPKTDKMIVLNLSKNLLNQTNIYYNNSKQDKFLPITRKLDQVLQIYLKRFFLDRTIIPVNFFMSLCESKWDGMKKLINDVGNYIFYSDVKFNRRLLGFKILNAFFINEYYFTNGDLNFDDLLKSYSQMHKDSVLFTNSDCLEKFVPLVKNFLTILSKTNATEFFDINQMNEQLENLVLAANEYKSKN</sequence>
<evidence type="ECO:0000256" key="3">
    <source>
        <dbReference type="ARBA" id="ARBA00023242"/>
    </source>
</evidence>
<gene>
    <name evidence="5" type="ORF">O3M35_004472</name>
</gene>
<comment type="subcellular location">
    <subcellularLocation>
        <location evidence="1">Nucleus</location>
    </subcellularLocation>
</comment>
<dbReference type="InterPro" id="IPR016024">
    <property type="entry name" value="ARM-type_fold"/>
</dbReference>
<organism evidence="5 6">
    <name type="scientific">Rhynocoris fuscipes</name>
    <dbReference type="NCBI Taxonomy" id="488301"/>
    <lineage>
        <taxon>Eukaryota</taxon>
        <taxon>Metazoa</taxon>
        <taxon>Ecdysozoa</taxon>
        <taxon>Arthropoda</taxon>
        <taxon>Hexapoda</taxon>
        <taxon>Insecta</taxon>
        <taxon>Pterygota</taxon>
        <taxon>Neoptera</taxon>
        <taxon>Paraneoptera</taxon>
        <taxon>Hemiptera</taxon>
        <taxon>Heteroptera</taxon>
        <taxon>Panheteroptera</taxon>
        <taxon>Cimicomorpha</taxon>
        <taxon>Reduviidae</taxon>
        <taxon>Harpactorinae</taxon>
        <taxon>Harpactorini</taxon>
        <taxon>Rhynocoris</taxon>
    </lineage>
</organism>
<keyword evidence="6" id="KW-1185">Reference proteome</keyword>
<accession>A0AAW1CIB4</accession>
<feature type="compositionally biased region" description="Acidic residues" evidence="4">
    <location>
        <begin position="612"/>
        <end position="628"/>
    </location>
</feature>
<dbReference type="AlphaFoldDB" id="A0AAW1CIB4"/>
<dbReference type="EMBL" id="JAPXFL010000015">
    <property type="protein sequence ID" value="KAK9497095.1"/>
    <property type="molecule type" value="Genomic_DNA"/>
</dbReference>
<proteinExistence type="inferred from homology"/>
<dbReference type="SUPFAM" id="SSF48371">
    <property type="entry name" value="ARM repeat"/>
    <property type="match status" value="1"/>
</dbReference>
<evidence type="ECO:0000256" key="2">
    <source>
        <dbReference type="ARBA" id="ARBA00006809"/>
    </source>
</evidence>